<sequence length="239" mass="27376">MPKSYPLPTINEISHQIDMLLQTEPVLTRQRVKKGKYFYRELAAAFREEVSIHRLDSLLQLVSLECAAGASASRCRQWFACMGALAAQPQEGSLLPSQPVEAVIYFALAGIFEQTLYEPWPADIPTLQTADRVIYALMTGKLVSIEESNLHDSPYWLGLYKAIRNQSVSDTQKAILQLADSWLHEYKQTDTLDFDPYRYPFFEPDCNAALALLLYRERMRIELPTEKYKRFYVAALLAD</sequence>
<name>A0AAE3RCU5_9BACT</name>
<proteinExistence type="predicted"/>
<dbReference type="EMBL" id="JASJOU010000015">
    <property type="protein sequence ID" value="MDJ1505313.1"/>
    <property type="molecule type" value="Genomic_DNA"/>
</dbReference>
<keyword evidence="2" id="KW-1185">Reference proteome</keyword>
<evidence type="ECO:0000313" key="1">
    <source>
        <dbReference type="EMBL" id="MDJ1505313.1"/>
    </source>
</evidence>
<reference evidence="1" key="1">
    <citation type="submission" date="2023-05" db="EMBL/GenBank/DDBJ databases">
        <authorList>
            <person name="Zhang X."/>
        </authorList>
    </citation>
    <scope>NUCLEOTIDE SEQUENCE</scope>
    <source>
        <strain evidence="1">BD1B2-1</strain>
    </source>
</reference>
<dbReference type="RefSeq" id="WP_314517234.1">
    <property type="nucleotide sequence ID" value="NZ_JASJOU010000015.1"/>
</dbReference>
<comment type="caution">
    <text evidence="1">The sequence shown here is derived from an EMBL/GenBank/DDBJ whole genome shotgun (WGS) entry which is preliminary data.</text>
</comment>
<accession>A0AAE3RCU5</accession>
<evidence type="ECO:0000313" key="2">
    <source>
        <dbReference type="Proteomes" id="UP001232063"/>
    </source>
</evidence>
<gene>
    <name evidence="1" type="ORF">QNI22_31950</name>
</gene>
<protein>
    <submittedName>
        <fullName evidence="1">Uncharacterized protein</fullName>
    </submittedName>
</protein>
<organism evidence="1 2">
    <name type="scientific">Xanthocytophaga agilis</name>
    <dbReference type="NCBI Taxonomy" id="3048010"/>
    <lineage>
        <taxon>Bacteria</taxon>
        <taxon>Pseudomonadati</taxon>
        <taxon>Bacteroidota</taxon>
        <taxon>Cytophagia</taxon>
        <taxon>Cytophagales</taxon>
        <taxon>Rhodocytophagaceae</taxon>
        <taxon>Xanthocytophaga</taxon>
    </lineage>
</organism>
<dbReference type="Proteomes" id="UP001232063">
    <property type="component" value="Unassembled WGS sequence"/>
</dbReference>
<dbReference type="AlphaFoldDB" id="A0AAE3RCU5"/>